<organism evidence="9 10">
    <name type="scientific">Candidatus Pristimantibacillus lignocellulolyticus</name>
    <dbReference type="NCBI Taxonomy" id="2994561"/>
    <lineage>
        <taxon>Bacteria</taxon>
        <taxon>Bacillati</taxon>
        <taxon>Bacillota</taxon>
        <taxon>Bacilli</taxon>
        <taxon>Bacillales</taxon>
        <taxon>Paenibacillaceae</taxon>
        <taxon>Candidatus Pristimantibacillus</taxon>
    </lineage>
</organism>
<evidence type="ECO:0000313" key="10">
    <source>
        <dbReference type="Proteomes" id="UP001056756"/>
    </source>
</evidence>
<keyword evidence="3" id="KW-0813">Transport</keyword>
<dbReference type="Pfam" id="PF07690">
    <property type="entry name" value="MFS_1"/>
    <property type="match status" value="1"/>
</dbReference>
<dbReference type="KEGG" id="plig:NAG76_07305"/>
<dbReference type="PANTHER" id="PTHR23514">
    <property type="entry name" value="BYPASS OF STOP CODON PROTEIN 6"/>
    <property type="match status" value="1"/>
</dbReference>
<feature type="transmembrane region" description="Helical" evidence="7">
    <location>
        <begin position="277"/>
        <end position="295"/>
    </location>
</feature>
<feature type="transmembrane region" description="Helical" evidence="7">
    <location>
        <begin position="203"/>
        <end position="224"/>
    </location>
</feature>
<feature type="transmembrane region" description="Helical" evidence="7">
    <location>
        <begin position="131"/>
        <end position="151"/>
    </location>
</feature>
<dbReference type="Gene3D" id="1.20.1250.20">
    <property type="entry name" value="MFS general substrate transporter like domains"/>
    <property type="match status" value="2"/>
</dbReference>
<dbReference type="AlphaFoldDB" id="A0A9J6ZJ05"/>
<feature type="transmembrane region" description="Helical" evidence="7">
    <location>
        <begin position="94"/>
        <end position="119"/>
    </location>
</feature>
<accession>A0A9J6ZJ05</accession>
<keyword evidence="5 7" id="KW-1133">Transmembrane helix</keyword>
<dbReference type="Proteomes" id="UP001056756">
    <property type="component" value="Chromosome"/>
</dbReference>
<evidence type="ECO:0000256" key="1">
    <source>
        <dbReference type="ARBA" id="ARBA00004651"/>
    </source>
</evidence>
<feature type="transmembrane region" description="Helical" evidence="7">
    <location>
        <begin position="246"/>
        <end position="265"/>
    </location>
</feature>
<feature type="transmembrane region" description="Helical" evidence="7">
    <location>
        <begin position="301"/>
        <end position="323"/>
    </location>
</feature>
<dbReference type="InterPro" id="IPR051788">
    <property type="entry name" value="MFS_Transporter"/>
</dbReference>
<sequence>MRKILWLSCLSYLVIGIAHIIGGSILEQLVTHYNVTYASGGQWIMNQFLGFLVGVLLGPTLSSRLGKRFTIVVAMGALTLAEALYSMLLPWDWMLIVAPLAGFGFGMIESVVGALIIELYKDSKATAMSKLETFFGLGALIIPLAAAFLIRNHIWEWSFPILTAISGITLLLWLCLSFGKNIDDKLAQPTKAERKEAGVTLKYTSRAIPFLIISMAFFFLYVGIEMSFSNYLPSILIERTPLSESSAAGMLSLFWGFMVIGRMFCGILADRYGYIRYLVISMCGAVIAFIGVALFEGTTAILIMTAISGLSFSGIFGIGLVYVNSCISGMTERTTSLLVACGGIGGALFPKLTGFVMDHYFVSAALSLIACFVAVMLVCMVAMMLVGRNRDLQQVTNT</sequence>
<proteinExistence type="inferred from homology"/>
<feature type="domain" description="Major facilitator superfamily (MFS) profile" evidence="8">
    <location>
        <begin position="4"/>
        <end position="390"/>
    </location>
</feature>
<dbReference type="PROSITE" id="PS50850">
    <property type="entry name" value="MFS"/>
    <property type="match status" value="1"/>
</dbReference>
<evidence type="ECO:0000256" key="6">
    <source>
        <dbReference type="ARBA" id="ARBA00023136"/>
    </source>
</evidence>
<name>A0A9J6ZJ05_9BACL</name>
<feature type="transmembrane region" description="Helical" evidence="7">
    <location>
        <begin position="69"/>
        <end position="88"/>
    </location>
</feature>
<comment type="similarity">
    <text evidence="2">Belongs to the major facilitator superfamily.</text>
</comment>
<keyword evidence="6 7" id="KW-0472">Membrane</keyword>
<comment type="subcellular location">
    <subcellularLocation>
        <location evidence="1">Cell membrane</location>
        <topology evidence="1">Multi-pass membrane protein</topology>
    </subcellularLocation>
</comment>
<dbReference type="InterPro" id="IPR020846">
    <property type="entry name" value="MFS_dom"/>
</dbReference>
<dbReference type="SUPFAM" id="SSF103473">
    <property type="entry name" value="MFS general substrate transporter"/>
    <property type="match status" value="1"/>
</dbReference>
<feature type="transmembrane region" description="Helical" evidence="7">
    <location>
        <begin position="157"/>
        <end position="182"/>
    </location>
</feature>
<dbReference type="InterPro" id="IPR011701">
    <property type="entry name" value="MFS"/>
</dbReference>
<evidence type="ECO:0000313" key="9">
    <source>
        <dbReference type="EMBL" id="URN96028.1"/>
    </source>
</evidence>
<dbReference type="GO" id="GO:0022857">
    <property type="term" value="F:transmembrane transporter activity"/>
    <property type="evidence" value="ECO:0007669"/>
    <property type="project" value="InterPro"/>
</dbReference>
<feature type="transmembrane region" description="Helical" evidence="7">
    <location>
        <begin position="360"/>
        <end position="386"/>
    </location>
</feature>
<feature type="transmembrane region" description="Helical" evidence="7">
    <location>
        <begin position="44"/>
        <end position="62"/>
    </location>
</feature>
<evidence type="ECO:0000256" key="5">
    <source>
        <dbReference type="ARBA" id="ARBA00022989"/>
    </source>
</evidence>
<dbReference type="GO" id="GO:0005886">
    <property type="term" value="C:plasma membrane"/>
    <property type="evidence" value="ECO:0007669"/>
    <property type="project" value="UniProtKB-SubCell"/>
</dbReference>
<feature type="transmembrane region" description="Helical" evidence="7">
    <location>
        <begin position="335"/>
        <end position="354"/>
    </location>
</feature>
<gene>
    <name evidence="9" type="ORF">NAG76_07305</name>
</gene>
<dbReference type="InterPro" id="IPR036259">
    <property type="entry name" value="MFS_trans_sf"/>
</dbReference>
<evidence type="ECO:0000259" key="8">
    <source>
        <dbReference type="PROSITE" id="PS50850"/>
    </source>
</evidence>
<dbReference type="PANTHER" id="PTHR23514:SF3">
    <property type="entry name" value="BYPASS OF STOP CODON PROTEIN 6"/>
    <property type="match status" value="1"/>
</dbReference>
<evidence type="ECO:0000256" key="7">
    <source>
        <dbReference type="SAM" id="Phobius"/>
    </source>
</evidence>
<reference evidence="9" key="1">
    <citation type="submission" date="2022-05" db="EMBL/GenBank/DDBJ databases">
        <title>Novel bacterial taxa in a minimal lignocellulolytic consortium and its capacity to transform plastics disclosed by genome-resolved metagenomics.</title>
        <authorList>
            <person name="Rodriguez C.A.D."/>
            <person name="Diaz-Garcia L."/>
            <person name="Herrera K."/>
            <person name="Tarazona N.A."/>
            <person name="Sproer C."/>
            <person name="Overmann J."/>
            <person name="Jimenez D.J."/>
        </authorList>
    </citation>
    <scope>NUCLEOTIDE SEQUENCE</scope>
    <source>
        <strain evidence="9">MAG5</strain>
    </source>
</reference>
<evidence type="ECO:0000256" key="3">
    <source>
        <dbReference type="ARBA" id="ARBA00022448"/>
    </source>
</evidence>
<evidence type="ECO:0000256" key="2">
    <source>
        <dbReference type="ARBA" id="ARBA00008335"/>
    </source>
</evidence>
<keyword evidence="4 7" id="KW-0812">Transmembrane</keyword>
<evidence type="ECO:0000256" key="4">
    <source>
        <dbReference type="ARBA" id="ARBA00022692"/>
    </source>
</evidence>
<protein>
    <submittedName>
        <fullName evidence="9">MFS transporter</fullName>
    </submittedName>
</protein>
<dbReference type="EMBL" id="CP097899">
    <property type="protein sequence ID" value="URN96028.1"/>
    <property type="molecule type" value="Genomic_DNA"/>
</dbReference>